<organism evidence="1 2">
    <name type="scientific">Stylonychia lemnae</name>
    <name type="common">Ciliate</name>
    <dbReference type="NCBI Taxonomy" id="5949"/>
    <lineage>
        <taxon>Eukaryota</taxon>
        <taxon>Sar</taxon>
        <taxon>Alveolata</taxon>
        <taxon>Ciliophora</taxon>
        <taxon>Intramacronucleata</taxon>
        <taxon>Spirotrichea</taxon>
        <taxon>Stichotrichia</taxon>
        <taxon>Sporadotrichida</taxon>
        <taxon>Oxytrichidae</taxon>
        <taxon>Stylonychinae</taxon>
        <taxon>Stylonychia</taxon>
    </lineage>
</organism>
<gene>
    <name evidence="1" type="primary">Contig153.g183</name>
    <name evidence="1" type="ORF">STYLEM_11845</name>
</gene>
<proteinExistence type="predicted"/>
<evidence type="ECO:0000313" key="2">
    <source>
        <dbReference type="Proteomes" id="UP000039865"/>
    </source>
</evidence>
<keyword evidence="2" id="KW-1185">Reference proteome</keyword>
<dbReference type="EMBL" id="CCKQ01011267">
    <property type="protein sequence ID" value="CDW82810.1"/>
    <property type="molecule type" value="Genomic_DNA"/>
</dbReference>
<dbReference type="InParanoid" id="A0A078AK99"/>
<reference evidence="1 2" key="1">
    <citation type="submission" date="2014-06" db="EMBL/GenBank/DDBJ databases">
        <authorList>
            <person name="Swart Estienne"/>
        </authorList>
    </citation>
    <scope>NUCLEOTIDE SEQUENCE [LARGE SCALE GENOMIC DNA]</scope>
    <source>
        <strain evidence="1 2">130c</strain>
    </source>
</reference>
<dbReference type="AlphaFoldDB" id="A0A078AK99"/>
<evidence type="ECO:0000313" key="1">
    <source>
        <dbReference type="EMBL" id="CDW82810.1"/>
    </source>
</evidence>
<accession>A0A078AK99</accession>
<dbReference type="Proteomes" id="UP000039865">
    <property type="component" value="Unassembled WGS sequence"/>
</dbReference>
<sequence length="316" mass="35689">MKIYTTSISLAGIYSFYLQAKVKSNGGKNLLFSLKLINPCLTSVLSHIFDTLTFQQSVNQEKLEIFTNKFVQSTNQTICGPITLSYAKINSSGLNTLSFIAIDSDKNLISVFTNDKENAGVYIIQITAKLSNYTQMSVNITINLTLNCAYDVLSGPQNSSLSYLISEPEAQYVFQRAQSDIFQFDPIGNTLSIQTPETFSNQSIFISVIGNVYQVNVTQEFQLNITDDCKTAQFIKPQFKSQYLYELATSQIDIKFDHWDYGLGSYCKIPYYELKYSDIIPIDNDAIQFDPIQRKISIYTVNETQVGHYKLTLSVV</sequence>
<evidence type="ECO:0008006" key="3">
    <source>
        <dbReference type="Google" id="ProtNLM"/>
    </source>
</evidence>
<name>A0A078AK99_STYLE</name>
<protein>
    <recommendedName>
        <fullName evidence="3">Cadg domain containing protein</fullName>
    </recommendedName>
</protein>